<gene>
    <name evidence="1" type="ORF">SAMN06297164_3577</name>
</gene>
<protein>
    <recommendedName>
        <fullName evidence="3">HNH endonuclease</fullName>
    </recommendedName>
</protein>
<sequence length="462" mass="52987">MFPRPKINKPFVFQPANKCIYCGKTNVFLGDEHIIPFSLDGAWIIPKASCKDCESITSKFEMSVARDMYLQLRTKEGFQTRRKWNRPKYIQALVRKLDGTEDIINIDFSDYPSMYPVFQLPPPGILNGNELSELSPDGMRLLVIGSPEEMKSFDEKMNSLVAEYQATSISINKGLFTIKWSHFYRMLAKIAHAITIGHFGTVGFTPLLPPLILGTCPHLTNLIGGKLEEEEPDPHIIKVGDNYEILIDHNHIIVNIDIMNGRCPTYSVVAGYITDLHLFLTNASHLRQNEKKECTHGMRTRYMFIHEWVFWIVKIIRAHVNNNYSHFMSSWPLLNGYAIEAYAIPPNYYLLILTNTPNETPTGPSEAINLPYKDHPDIPPKVTDLNDWENWCRSSFSLSNEQWPILLPVRDSGISEKAFNGNDDLKMFSEEEKTFFVSQINYLIETQLIKTLKTISSKWSSK</sequence>
<dbReference type="EMBL" id="OCMU01000004">
    <property type="protein sequence ID" value="SOD22755.1"/>
    <property type="molecule type" value="Genomic_DNA"/>
</dbReference>
<evidence type="ECO:0000313" key="2">
    <source>
        <dbReference type="Proteomes" id="UP000219335"/>
    </source>
</evidence>
<dbReference type="RefSeq" id="WP_097107599.1">
    <property type="nucleotide sequence ID" value="NZ_OCMU01000004.1"/>
</dbReference>
<proteinExistence type="predicted"/>
<name>A0A286ALK0_9PROT</name>
<dbReference type="AlphaFoldDB" id="A0A286ALK0"/>
<reference evidence="1 2" key="1">
    <citation type="submission" date="2017-09" db="EMBL/GenBank/DDBJ databases">
        <authorList>
            <person name="Ehlers B."/>
            <person name="Leendertz F.H."/>
        </authorList>
    </citation>
    <scope>NUCLEOTIDE SEQUENCE [LARGE SCALE GENOMIC DNA]</scope>
    <source>
        <strain evidence="1 2">Nm42</strain>
    </source>
</reference>
<dbReference type="Proteomes" id="UP000219335">
    <property type="component" value="Unassembled WGS sequence"/>
</dbReference>
<accession>A0A286ALK0</accession>
<organism evidence="1 2">
    <name type="scientific">Nitrosomonas ureae</name>
    <dbReference type="NCBI Taxonomy" id="44577"/>
    <lineage>
        <taxon>Bacteria</taxon>
        <taxon>Pseudomonadati</taxon>
        <taxon>Pseudomonadota</taxon>
        <taxon>Betaproteobacteria</taxon>
        <taxon>Nitrosomonadales</taxon>
        <taxon>Nitrosomonadaceae</taxon>
        <taxon>Nitrosomonas</taxon>
    </lineage>
</organism>
<evidence type="ECO:0008006" key="3">
    <source>
        <dbReference type="Google" id="ProtNLM"/>
    </source>
</evidence>
<evidence type="ECO:0000313" key="1">
    <source>
        <dbReference type="EMBL" id="SOD22755.1"/>
    </source>
</evidence>